<dbReference type="SUPFAM" id="SSF51294">
    <property type="entry name" value="Hedgehog/intein (Hint) domain"/>
    <property type="match status" value="1"/>
</dbReference>
<evidence type="ECO:0000313" key="3">
    <source>
        <dbReference type="Proteomes" id="UP000631670"/>
    </source>
</evidence>
<proteinExistence type="predicted"/>
<reference evidence="2 3" key="1">
    <citation type="submission" date="2020-10" db="EMBL/GenBank/DDBJ databases">
        <title>Sequencing the genomes of 1000 actinobacteria strains.</title>
        <authorList>
            <person name="Klenk H.-P."/>
        </authorList>
    </citation>
    <scope>NUCLEOTIDE SEQUENCE [LARGE SCALE GENOMIC DNA]</scope>
    <source>
        <strain evidence="2 3">DSM 44653</strain>
    </source>
</reference>
<keyword evidence="1" id="KW-0732">Signal</keyword>
<keyword evidence="3" id="KW-1185">Reference proteome</keyword>
<protein>
    <recommendedName>
        <fullName evidence="4">Intein C-terminal splicing domain-containing protein</fullName>
    </recommendedName>
</protein>
<comment type="caution">
    <text evidence="2">The sequence shown here is derived from an EMBL/GenBank/DDBJ whole genome shotgun (WGS) entry which is preliminary data.</text>
</comment>
<evidence type="ECO:0000256" key="1">
    <source>
        <dbReference type="SAM" id="SignalP"/>
    </source>
</evidence>
<dbReference type="InterPro" id="IPR036844">
    <property type="entry name" value="Hint_dom_sf"/>
</dbReference>
<dbReference type="RefSeq" id="WP_086856668.1">
    <property type="nucleotide sequence ID" value="NZ_JADBEG010000001.1"/>
</dbReference>
<feature type="chain" id="PRO_5047092161" description="Intein C-terminal splicing domain-containing protein" evidence="1">
    <location>
        <begin position="33"/>
        <end position="1407"/>
    </location>
</feature>
<dbReference type="CDD" id="cd00081">
    <property type="entry name" value="Hint"/>
    <property type="match status" value="1"/>
</dbReference>
<dbReference type="Pfam" id="PF07591">
    <property type="entry name" value="PT-HINT"/>
    <property type="match status" value="1"/>
</dbReference>
<organism evidence="2 3">
    <name type="scientific">Amycolatopsis lexingtonensis</name>
    <dbReference type="NCBI Taxonomy" id="218822"/>
    <lineage>
        <taxon>Bacteria</taxon>
        <taxon>Bacillati</taxon>
        <taxon>Actinomycetota</taxon>
        <taxon>Actinomycetes</taxon>
        <taxon>Pseudonocardiales</taxon>
        <taxon>Pseudonocardiaceae</taxon>
        <taxon>Amycolatopsis</taxon>
    </lineage>
</organism>
<name>A0ABR9I2E1_9PSEU</name>
<dbReference type="Gene3D" id="2.170.16.10">
    <property type="entry name" value="Hedgehog/Intein (Hint) domain"/>
    <property type="match status" value="1"/>
</dbReference>
<dbReference type="PANTHER" id="PTHR23242">
    <property type="entry name" value="TRANSCRIPTION FACTOR HOXA13"/>
    <property type="match status" value="1"/>
</dbReference>
<sequence>MHVVRRRFRAALISTLTVSLVGAISVAPQAQAAPQAHAAATTATPPGSDRAKVVRLWQFGGPATKRDAAAALAGTDADVTRFLTTQKDLDASIDLDLRVNQLMATGGPATRNAAQQALDANTDAALDAFLDTGWMSPHGTDLDLRVNQVMAAGGPQVKKAAQKALDANTTDALEAFLDAGWQVPFRIDQDLKVNQIMAAGGPEVKKVAQQALDANTVDALNQFLAVDLPVAQARDAETDSIAQLTATAKAAAQQAASETDQAKRQADLAVTEAAAAQKAAQAAKDAAAAAQGHVEQATDAAAHAAYAADQAAMTARQAIGAANAASNAAHTAAIAASRAATAASQAGHAASRAYDAAALAIGDKSKVDDANRAAQVAHDAAVSAASARDAALSAKTVSQQAEIAGNSAGDAAAQSRIAADAATDAANNSAAAGADARQAKAAAARARAQADRATAAANASRAWAHQASEAAGQAAAAADAAATDANNAQLAALDAVAHAGAAADAAAQATRHANAATAAANAAVTAANQATQIAQAARKADDDRLALAAQQADDAAKAALDEYANRAITPRWDLDQASARDAETNRLIAEVTTAGASRETVLADGRKVALRLAEAGGPWTKAAAVAALAASDDEVVDYITVGLTAAAGQDDRVVLADLSAAATATAGFKSAAATALAGSDTAVRDFLRSRDYPGRFTDDSLQVNQIMAAARTAGRTVVVQQAQHALDQNTDEALRAFLDTGQYTALNTDEDLQVNQIMAAARTAGAREVVAAAQAAIDGPPTLRHEFLTVGQFTAARRDQNTAAHNAAIDSLLAQATAAAATATHDANDAQAAAARARNAAQEAQGYADQAQAAAAQATTYANQARDAANRAAESAQQAQASANTAAAAAKSAAVSADKASASAAWAQKSARDAAGYAQDAAISASIAYGAAIEAGKGAATARDLAKSAWQSVVDKAAVEKQNLINQRTWDCNNRNAWVTQSLSTEDCIKLFSGTPAEQQRIISHLQDLCRQLNDPGTVELGNCLDSRNLLSADFMPGPKPVGETALGESVAGLVLAGLLALMCPECDLAALMGNADSELGLAAAGKLTAAMTDALAHGKGLLNVADAEVAAELANIERLAYDARLGESQLAKIARQLADNLGCASNSFAPGTRVLMADGTAKSIEDIKPGDLVANSPPGERLQQHQVAAVHVTDDDSDFVDLRVAAPGGATSIETTAHHLFWNAGTGSWVPAVGLKPGDELETSGGGQVSVATARHHKDRLRTFNLTVEAVHTYFVLAGDVPVLVHNANNECKPIALGMNEVHEDPLALHDFADSHGALYYRQWASGGDSWVQEFKNFVTDGETPIYFNLSGIDDVLGAANKGKGLDPIMDGHVTGWELNYIREHPESWPRVKWYKDGALVANPFG</sequence>
<evidence type="ECO:0008006" key="4">
    <source>
        <dbReference type="Google" id="ProtNLM"/>
    </source>
</evidence>
<accession>A0ABR9I2E1</accession>
<gene>
    <name evidence="2" type="ORF">H4696_004461</name>
</gene>
<dbReference type="Proteomes" id="UP000631670">
    <property type="component" value="Unassembled WGS sequence"/>
</dbReference>
<evidence type="ECO:0000313" key="2">
    <source>
        <dbReference type="EMBL" id="MBE1497361.1"/>
    </source>
</evidence>
<feature type="signal peptide" evidence="1">
    <location>
        <begin position="1"/>
        <end position="32"/>
    </location>
</feature>
<dbReference type="InterPro" id="IPR005506">
    <property type="entry name" value="DUF312_ALF"/>
</dbReference>
<dbReference type="Pfam" id="PF03752">
    <property type="entry name" value="ALF"/>
    <property type="match status" value="7"/>
</dbReference>
<dbReference type="EMBL" id="JADBEG010000001">
    <property type="protein sequence ID" value="MBE1497361.1"/>
    <property type="molecule type" value="Genomic_DNA"/>
</dbReference>
<dbReference type="PANTHER" id="PTHR23242:SF9">
    <property type="entry name" value="TRANSCRIPTION FACTOR HOXA13"/>
    <property type="match status" value="1"/>
</dbReference>